<organism evidence="2 3">
    <name type="scientific">Cupriavidus plantarum</name>
    <dbReference type="NCBI Taxonomy" id="942865"/>
    <lineage>
        <taxon>Bacteria</taxon>
        <taxon>Pseudomonadati</taxon>
        <taxon>Pseudomonadota</taxon>
        <taxon>Betaproteobacteria</taxon>
        <taxon>Burkholderiales</taxon>
        <taxon>Burkholderiaceae</taxon>
        <taxon>Cupriavidus</taxon>
    </lineage>
</organism>
<dbReference type="InterPro" id="IPR005064">
    <property type="entry name" value="BUG"/>
</dbReference>
<dbReference type="InterPro" id="IPR042100">
    <property type="entry name" value="Bug_dom1"/>
</dbReference>
<dbReference type="Gene3D" id="3.40.190.150">
    <property type="entry name" value="Bordetella uptake gene, domain 1"/>
    <property type="match status" value="1"/>
</dbReference>
<dbReference type="SUPFAM" id="SSF53850">
    <property type="entry name" value="Periplasmic binding protein-like II"/>
    <property type="match status" value="1"/>
</dbReference>
<dbReference type="Gene3D" id="3.40.190.10">
    <property type="entry name" value="Periplasmic binding protein-like II"/>
    <property type="match status" value="1"/>
</dbReference>
<dbReference type="AlphaFoldDB" id="A0A316EQK1"/>
<evidence type="ECO:0000313" key="2">
    <source>
        <dbReference type="EMBL" id="PWK33869.1"/>
    </source>
</evidence>
<sequence length="355" mass="37614">MTSHRRPGINQSAQRGRFRRFARHARVSPSSLTRIVPLLSILSLLSLWSQPAAHADTFASKPVRWIVPYPAGGGADFLARAVGQGLSTRIGQPVVVENKPGANTAIGAAETARAPADGYTVLSADNGTMVFNPALYKSLSYSPTKDLAPVTLIGRFPMILVVGPATRATTAQAFIAEAKAKPGGFNYASAGAGSPHHLAMELLKVEAGLTLTHAPYRGAAPALADVAAGQVPAMMVDYAAGAGFIKGGKVRALAVANARRLPQLPEVPTFAELGYRNVEAAALNGMVVPAATPPEVIATLNRHVVAAIRDPEIHRRLVDFGVEPVGNTPEQFAELLRTETARWTRLIRELDIHLD</sequence>
<reference evidence="2 3" key="1">
    <citation type="submission" date="2018-05" db="EMBL/GenBank/DDBJ databases">
        <title>Genomic Encyclopedia of Type Strains, Phase IV (KMG-V): Genome sequencing to study the core and pangenomes of soil and plant-associated prokaryotes.</title>
        <authorList>
            <person name="Whitman W."/>
        </authorList>
    </citation>
    <scope>NUCLEOTIDE SEQUENCE [LARGE SCALE GENOMIC DNA]</scope>
    <source>
        <strain evidence="2 3">SLV-132</strain>
    </source>
</reference>
<name>A0A316EQK1_9BURK</name>
<dbReference type="Proteomes" id="UP000245754">
    <property type="component" value="Unassembled WGS sequence"/>
</dbReference>
<protein>
    <submittedName>
        <fullName evidence="2">Tripartite-type tricarboxylate transporter receptor subunit TctC</fullName>
    </submittedName>
</protein>
<dbReference type="Pfam" id="PF03401">
    <property type="entry name" value="TctC"/>
    <property type="match status" value="1"/>
</dbReference>
<dbReference type="CDD" id="cd13578">
    <property type="entry name" value="PBP2_Bug27"/>
    <property type="match status" value="1"/>
</dbReference>
<accession>A0A316EQK1</accession>
<dbReference type="PANTHER" id="PTHR42928:SF5">
    <property type="entry name" value="BLR1237 PROTEIN"/>
    <property type="match status" value="1"/>
</dbReference>
<keyword evidence="2" id="KW-0675">Receptor</keyword>
<dbReference type="EMBL" id="QGGT01000003">
    <property type="protein sequence ID" value="PWK33869.1"/>
    <property type="molecule type" value="Genomic_DNA"/>
</dbReference>
<dbReference type="PANTHER" id="PTHR42928">
    <property type="entry name" value="TRICARBOXYLATE-BINDING PROTEIN"/>
    <property type="match status" value="1"/>
</dbReference>
<proteinExistence type="inferred from homology"/>
<evidence type="ECO:0000256" key="1">
    <source>
        <dbReference type="ARBA" id="ARBA00006987"/>
    </source>
</evidence>
<gene>
    <name evidence="2" type="ORF">C7419_103188</name>
</gene>
<comment type="caution">
    <text evidence="2">The sequence shown here is derived from an EMBL/GenBank/DDBJ whole genome shotgun (WGS) entry which is preliminary data.</text>
</comment>
<keyword evidence="3" id="KW-1185">Reference proteome</keyword>
<evidence type="ECO:0000313" key="3">
    <source>
        <dbReference type="Proteomes" id="UP000245754"/>
    </source>
</evidence>
<dbReference type="RefSeq" id="WP_109583951.1">
    <property type="nucleotide sequence ID" value="NZ_CAJPUX010000005.1"/>
</dbReference>
<dbReference type="PIRSF" id="PIRSF017082">
    <property type="entry name" value="YflP"/>
    <property type="match status" value="1"/>
</dbReference>
<comment type="similarity">
    <text evidence="1">Belongs to the UPF0065 (bug) family.</text>
</comment>
<dbReference type="GeneID" id="98342911"/>